<sequence>MKPLRNKAKNPDKKMTQPDATRRVKRQYFLAPKPRRRPPTAQTVRTVNNAGMSTKGDFQVFYPNKPGKRHWGEGGRLYWGLRPRDGREASAGRGQEPVPQESLPPSPQGRLLKFTSGKNGKPPLVVIPKGAYDAAY</sequence>
<feature type="region of interest" description="Disordered" evidence="1">
    <location>
        <begin position="82"/>
        <end position="123"/>
    </location>
</feature>
<dbReference type="EMBL" id="CP020946">
    <property type="protein sequence ID" value="ASD62700.1"/>
    <property type="molecule type" value="Genomic_DNA"/>
</dbReference>
<feature type="compositionally biased region" description="Polar residues" evidence="1">
    <location>
        <begin position="40"/>
        <end position="52"/>
    </location>
</feature>
<evidence type="ECO:0000313" key="3">
    <source>
        <dbReference type="Proteomes" id="UP000197003"/>
    </source>
</evidence>
<feature type="compositionally biased region" description="Basic and acidic residues" evidence="1">
    <location>
        <begin position="9"/>
        <end position="22"/>
    </location>
</feature>
<protein>
    <submittedName>
        <fullName evidence="2">Uncharacterized protein</fullName>
    </submittedName>
</protein>
<dbReference type="Proteomes" id="UP000197003">
    <property type="component" value="Chromosome"/>
</dbReference>
<reference evidence="2 3" key="1">
    <citation type="submission" date="2017-04" db="EMBL/GenBank/DDBJ databases">
        <title>Whole genome sequence of Bdellovibrio bacteriovorus strain SSB218315.</title>
        <authorList>
            <person name="Oyedara O."/>
            <person name="Rodriguez-Perez M.A."/>
        </authorList>
    </citation>
    <scope>NUCLEOTIDE SEQUENCE [LARGE SCALE GENOMIC DNA]</scope>
    <source>
        <strain evidence="2 3">SSB218315</strain>
    </source>
</reference>
<name>A0A1Z3N5D9_BDEBC</name>
<proteinExistence type="predicted"/>
<feature type="region of interest" description="Disordered" evidence="1">
    <location>
        <begin position="1"/>
        <end position="66"/>
    </location>
</feature>
<organism evidence="2 3">
    <name type="scientific">Bdellovibrio bacteriovorus</name>
    <dbReference type="NCBI Taxonomy" id="959"/>
    <lineage>
        <taxon>Bacteria</taxon>
        <taxon>Pseudomonadati</taxon>
        <taxon>Bdellovibrionota</taxon>
        <taxon>Bdellovibrionia</taxon>
        <taxon>Bdellovibrionales</taxon>
        <taxon>Pseudobdellovibrionaceae</taxon>
        <taxon>Bdellovibrio</taxon>
    </lineage>
</organism>
<gene>
    <name evidence="2" type="ORF">B9G79_03515</name>
</gene>
<accession>A0A1Z3N5D9</accession>
<evidence type="ECO:0000256" key="1">
    <source>
        <dbReference type="SAM" id="MobiDB-lite"/>
    </source>
</evidence>
<evidence type="ECO:0000313" key="2">
    <source>
        <dbReference type="EMBL" id="ASD62700.1"/>
    </source>
</evidence>
<dbReference type="AlphaFoldDB" id="A0A1Z3N5D9"/>